<gene>
    <name evidence="2" type="ORF">BSTOLATCC_MIC17733</name>
</gene>
<feature type="transmembrane region" description="Helical" evidence="1">
    <location>
        <begin position="233"/>
        <end position="254"/>
    </location>
</feature>
<keyword evidence="1" id="KW-0472">Membrane</keyword>
<reference evidence="2" key="1">
    <citation type="submission" date="2021-09" db="EMBL/GenBank/DDBJ databases">
        <authorList>
            <consortium name="AG Swart"/>
            <person name="Singh M."/>
            <person name="Singh A."/>
            <person name="Seah K."/>
            <person name="Emmerich C."/>
        </authorList>
    </citation>
    <scope>NUCLEOTIDE SEQUENCE</scope>
    <source>
        <strain evidence="2">ATCC30299</strain>
    </source>
</reference>
<feature type="transmembrane region" description="Helical" evidence="1">
    <location>
        <begin position="139"/>
        <end position="167"/>
    </location>
</feature>
<keyword evidence="3" id="KW-1185">Reference proteome</keyword>
<keyword evidence="1" id="KW-1133">Transmembrane helix</keyword>
<accession>A0AAU9J5U3</accession>
<keyword evidence="1" id="KW-0812">Transmembrane</keyword>
<protein>
    <recommendedName>
        <fullName evidence="4">PAS domain-containing protein</fullName>
    </recommendedName>
</protein>
<feature type="transmembrane region" description="Helical" evidence="1">
    <location>
        <begin position="260"/>
        <end position="278"/>
    </location>
</feature>
<feature type="transmembrane region" description="Helical" evidence="1">
    <location>
        <begin position="111"/>
        <end position="132"/>
    </location>
</feature>
<dbReference type="EMBL" id="CAJZBQ010000017">
    <property type="protein sequence ID" value="CAG9317112.1"/>
    <property type="molecule type" value="Genomic_DNA"/>
</dbReference>
<feature type="transmembrane region" description="Helical" evidence="1">
    <location>
        <begin position="1138"/>
        <end position="1160"/>
    </location>
</feature>
<proteinExistence type="predicted"/>
<dbReference type="PANTHER" id="PTHR31600">
    <property type="entry name" value="TINY MACROCYSTS PROTEIN B-RELATED"/>
    <property type="match status" value="1"/>
</dbReference>
<feature type="transmembrane region" description="Helical" evidence="1">
    <location>
        <begin position="1053"/>
        <end position="1076"/>
    </location>
</feature>
<evidence type="ECO:0000256" key="1">
    <source>
        <dbReference type="SAM" id="Phobius"/>
    </source>
</evidence>
<dbReference type="InterPro" id="IPR052994">
    <property type="entry name" value="Tiny_macrocysts_regulators"/>
</dbReference>
<comment type="caution">
    <text evidence="2">The sequence shown here is derived from an EMBL/GenBank/DDBJ whole genome shotgun (WGS) entry which is preliminary data.</text>
</comment>
<feature type="transmembrane region" description="Helical" evidence="1">
    <location>
        <begin position="1323"/>
        <end position="1344"/>
    </location>
</feature>
<dbReference type="PANTHER" id="PTHR31600:SF2">
    <property type="entry name" value="GAMETE ENRICHED GENE 10 PROTEIN-RELATED"/>
    <property type="match status" value="1"/>
</dbReference>
<name>A0AAU9J5U3_9CILI</name>
<evidence type="ECO:0008006" key="4">
    <source>
        <dbReference type="Google" id="ProtNLM"/>
    </source>
</evidence>
<sequence length="1367" mass="159466">MFFHSAGYEKEYLENHEHLSEYFKTSKNYFFEFFGKMFDIEYSDKLSYKLQLKYEIAINISITLQAASIIWYPNPEISDWSSYKQFWNMIGIINYDLACALLGLLEFCYYGTVFAIGTCFSYFVIFFVFFYLEKSPPKILVAFSIKIVKIISTICFIPSIMILLTVLKYSIISSNSVDELDNTDTKILDFGTIGIIISIFCLIVLIAMAILYEFFTCDINHANFKKNIKARSFATLDCQRQIFFVFMCISYVSFGKKYSVYHQIICFLSTFLLGIKSIRFLHYFNYIENAIQVCKMGSISLTLLIFIFGELLDNSLIILVFTLILHPILLIFLIKFTQKNYNNLSSNTETPNNQFDFEKKFRSLLTTPNIDDKYQIIKLFSKHWKVIHFDKNKLFVLWEFYFCISIINDQRLARVKLTKLALCETSFEGDIQEWRVYNFLKNKVCTEFPEIMYLDYIQEVQMLKEHDEELCNLIIQLQTEFASRAPLMRSLINLSTKTSKILKKVSEGYKFAAEKYKNTETLEIYASYLENILKNRKEANLIRKKKNGIEYSYQRDIGLEKYGNHAGILIISCQEGSFGHIIYLNEKASEILKVSMADIHGSSIFNFYPHSYGKNHEKLMRKFIHHSKTVEVPNHHNLFFQSQFGFLSECKMVIKLTAFHNCCYYLISFQQKRTQRQFALISDEGIIQGHSEYFSFYLGYNSKYVKNVHISAIFPFIDADNLKVNQPWLEKIQNKEVCLIYTKKIMKSKTLNVLFVIDNWIEAQKLKEGDEPKTFISLKTGEIIEDNYQINETFLENKETSKPLISFKSVEASTPKSYEIDDNSPQSRLSSDNKMTKSYSSTILKQSQDLIIQSKKKIKALKWVLFIVTLTVILTMVSIMANIVSDVNLTSSMMIFRNLGNLLYNIGLTADSARTIDKSKMFNLDYSSQKAPFLSILQEIQTIQNTILSDFENWEFCSVSDIIYDPLIPIWSFDGKSPKIQYENMYNTLEIFLLHARSMMDALNNNKTYKTYAKFLILNGLGQTYDYFNHTILSLEDCAVNQIESIGDVINTLLIWGFFTLGILLAIIFVFIYLAARKIDEFWNFFIKNLQIPMMKLKSEAMERLIYAHNTEANPEDSASSSRIKKKRKVRTWIEINFTWKILLFIIISASYYFLLYFYLYPDCQSYMTNRPKLLNVFNIRRSLVSRLSIFARDLYSPYFSKTFLSSYGFPNSSYMMYLNAEILKEKNKELRKGKFMKIMSGQLKQRIFESSNLTSPILKFGSETAVEISSYDTINVAYSPSLPPAVVLNYVSVLKVVQNYIDIEFQLADHDSHIIIDSQLNIIIAATIIYSVIFCGLFFIYYLPFLQYQIKVLNWLSFLIEVIAAE</sequence>
<feature type="transmembrane region" description="Helical" evidence="1">
    <location>
        <begin position="187"/>
        <end position="212"/>
    </location>
</feature>
<organism evidence="2 3">
    <name type="scientific">Blepharisma stoltei</name>
    <dbReference type="NCBI Taxonomy" id="1481888"/>
    <lineage>
        <taxon>Eukaryota</taxon>
        <taxon>Sar</taxon>
        <taxon>Alveolata</taxon>
        <taxon>Ciliophora</taxon>
        <taxon>Postciliodesmatophora</taxon>
        <taxon>Heterotrichea</taxon>
        <taxon>Heterotrichida</taxon>
        <taxon>Blepharismidae</taxon>
        <taxon>Blepharisma</taxon>
    </lineage>
</organism>
<feature type="transmembrane region" description="Helical" evidence="1">
    <location>
        <begin position="863"/>
        <end position="884"/>
    </location>
</feature>
<evidence type="ECO:0000313" key="2">
    <source>
        <dbReference type="EMBL" id="CAG9317112.1"/>
    </source>
</evidence>
<dbReference type="Proteomes" id="UP001162131">
    <property type="component" value="Unassembled WGS sequence"/>
</dbReference>
<evidence type="ECO:0000313" key="3">
    <source>
        <dbReference type="Proteomes" id="UP001162131"/>
    </source>
</evidence>